<evidence type="ECO:0000313" key="2">
    <source>
        <dbReference type="Proteomes" id="UP000636800"/>
    </source>
</evidence>
<gene>
    <name evidence="1" type="ORF">HPP92_005573</name>
</gene>
<accession>A0A835VCR1</accession>
<name>A0A835VCR1_VANPL</name>
<dbReference type="EMBL" id="JADCNL010000002">
    <property type="protein sequence ID" value="KAG0492175.1"/>
    <property type="molecule type" value="Genomic_DNA"/>
</dbReference>
<reference evidence="1 2" key="1">
    <citation type="journal article" date="2020" name="Nat. Food">
        <title>A phased Vanilla planifolia genome enables genetic improvement of flavour and production.</title>
        <authorList>
            <person name="Hasing T."/>
            <person name="Tang H."/>
            <person name="Brym M."/>
            <person name="Khazi F."/>
            <person name="Huang T."/>
            <person name="Chambers A.H."/>
        </authorList>
    </citation>
    <scope>NUCLEOTIDE SEQUENCE [LARGE SCALE GENOMIC DNA]</scope>
    <source>
        <tissue evidence="1">Leaf</tissue>
    </source>
</reference>
<proteinExistence type="predicted"/>
<organism evidence="1 2">
    <name type="scientific">Vanilla planifolia</name>
    <name type="common">Vanilla</name>
    <dbReference type="NCBI Taxonomy" id="51239"/>
    <lineage>
        <taxon>Eukaryota</taxon>
        <taxon>Viridiplantae</taxon>
        <taxon>Streptophyta</taxon>
        <taxon>Embryophyta</taxon>
        <taxon>Tracheophyta</taxon>
        <taxon>Spermatophyta</taxon>
        <taxon>Magnoliopsida</taxon>
        <taxon>Liliopsida</taxon>
        <taxon>Asparagales</taxon>
        <taxon>Orchidaceae</taxon>
        <taxon>Vanilloideae</taxon>
        <taxon>Vanilleae</taxon>
        <taxon>Vanilla</taxon>
    </lineage>
</organism>
<comment type="caution">
    <text evidence="1">The sequence shown here is derived from an EMBL/GenBank/DDBJ whole genome shotgun (WGS) entry which is preliminary data.</text>
</comment>
<dbReference type="AlphaFoldDB" id="A0A835VCR1"/>
<evidence type="ECO:0000313" key="1">
    <source>
        <dbReference type="EMBL" id="KAG0492175.1"/>
    </source>
</evidence>
<sequence length="108" mass="11691">MEEAVRLAESRLLLTAGCGGPQIVTASADLRAILASGEDLRGAGGGLNGPMRGVPRRNSSTLSVMIKRDRSPLLTFGNQTGRGQKRRINWCAYSRNTFKIYSQANQLI</sequence>
<protein>
    <submittedName>
        <fullName evidence="1">Uncharacterized protein</fullName>
    </submittedName>
</protein>
<keyword evidence="2" id="KW-1185">Reference proteome</keyword>
<dbReference type="Proteomes" id="UP000636800">
    <property type="component" value="Chromosome 2"/>
</dbReference>